<feature type="region of interest" description="Disordered" evidence="1">
    <location>
        <begin position="434"/>
        <end position="618"/>
    </location>
</feature>
<feature type="compositionally biased region" description="Basic and acidic residues" evidence="1">
    <location>
        <begin position="535"/>
        <end position="545"/>
    </location>
</feature>
<feature type="transmembrane region" description="Helical" evidence="2">
    <location>
        <begin position="12"/>
        <end position="35"/>
    </location>
</feature>
<organism evidence="3">
    <name type="scientific">Phallusia mammillata</name>
    <dbReference type="NCBI Taxonomy" id="59560"/>
    <lineage>
        <taxon>Eukaryota</taxon>
        <taxon>Metazoa</taxon>
        <taxon>Chordata</taxon>
        <taxon>Tunicata</taxon>
        <taxon>Ascidiacea</taxon>
        <taxon>Phlebobranchia</taxon>
        <taxon>Ascidiidae</taxon>
        <taxon>Phallusia</taxon>
    </lineage>
</organism>
<evidence type="ECO:0000313" key="3">
    <source>
        <dbReference type="EMBL" id="CAB3263260.1"/>
    </source>
</evidence>
<gene>
    <name evidence="3" type="primary">LOC108949706</name>
</gene>
<keyword evidence="2" id="KW-0472">Membrane</keyword>
<feature type="compositionally biased region" description="Polar residues" evidence="1">
    <location>
        <begin position="69"/>
        <end position="78"/>
    </location>
</feature>
<feature type="compositionally biased region" description="Basic and acidic residues" evidence="1">
    <location>
        <begin position="458"/>
        <end position="469"/>
    </location>
</feature>
<feature type="compositionally biased region" description="Basic and acidic residues" evidence="1">
    <location>
        <begin position="51"/>
        <end position="61"/>
    </location>
</feature>
<feature type="region of interest" description="Disordered" evidence="1">
    <location>
        <begin position="164"/>
        <end position="301"/>
    </location>
</feature>
<sequence length="618" mass="69010">MVLEPSALTILYYTYGAVAGAVFVVSFVVTSAVFWDTRVIKYARRKARREVRREDNDRGRTNPDFQPELQEQNETQPTAPEPRLINTSLQRQGTLPPPYEAEYLAPNAPQVPAASPVNTTVRRQPRAQHPPLPDIPIYQALGASELDDQQVPQVVDPYRNETIAQQVVPQPQPRRASEYDNTIPPSTFSKKHKESLSMLPPSPASPLQPESDVHETAETSFAKRPPIPSAFVYNSKASYDHGDHLPKEKLQKRPSVSKKPIQETAQEQEMPDERESPKWDEGMQKPMESLGEQEKENTENATLPLLESIATPIVCVAEANSLSDRENAENNIATTSEKPSVYDELEIDTPAQIKDKAMESSYNLEDLNPEDFEVGVYASVNKQESESITPVNVVEDEDQEDVNKDDSPSELDNDKVAKELEKVQYPLEDAVYATVNKQPSFKSKHQNASDDESQGPNEDIHEVNPKEENNQVIAVADVYEKNKEDSESSTDSESEETEDNSDLAKEFVLPPKELAEEKSPAESNDEGQNSDSLTDEPHVGLEKLNMDILGDFESMLQGAVKDKQKDPSDDKSINDKDSLPAAWDSKEEFPVENEPQLDSNVNTEVETGIEETNKAALM</sequence>
<feature type="region of interest" description="Disordered" evidence="1">
    <location>
        <begin position="109"/>
        <end position="132"/>
    </location>
</feature>
<feature type="region of interest" description="Disordered" evidence="1">
    <location>
        <begin position="46"/>
        <end position="84"/>
    </location>
</feature>
<reference evidence="3" key="1">
    <citation type="submission" date="2020-04" db="EMBL/GenBank/DDBJ databases">
        <authorList>
            <person name="Neveu A P."/>
        </authorList>
    </citation>
    <scope>NUCLEOTIDE SEQUENCE</scope>
    <source>
        <tissue evidence="3">Whole embryo</tissue>
    </source>
</reference>
<keyword evidence="2" id="KW-1133">Transmembrane helix</keyword>
<feature type="compositionally biased region" description="Basic and acidic residues" evidence="1">
    <location>
        <begin position="401"/>
        <end position="422"/>
    </location>
</feature>
<dbReference type="EMBL" id="LR787398">
    <property type="protein sequence ID" value="CAB3263260.1"/>
    <property type="molecule type" value="mRNA"/>
</dbReference>
<proteinExistence type="evidence at transcript level"/>
<name>A0A6F9DJQ4_9ASCI</name>
<accession>A0A6F9DJQ4</accession>
<feature type="compositionally biased region" description="Polar residues" evidence="1">
    <location>
        <begin position="596"/>
        <end position="605"/>
    </location>
</feature>
<dbReference type="AlphaFoldDB" id="A0A6F9DJQ4"/>
<protein>
    <submittedName>
        <fullName evidence="3">Uncharacterized protein LOC108949706</fullName>
    </submittedName>
</protein>
<feature type="compositionally biased region" description="Basic and acidic residues" evidence="1">
    <location>
        <begin position="271"/>
        <end position="283"/>
    </location>
</feature>
<feature type="compositionally biased region" description="Basic and acidic residues" evidence="1">
    <location>
        <begin position="560"/>
        <end position="589"/>
    </location>
</feature>
<keyword evidence="2" id="KW-0812">Transmembrane</keyword>
<feature type="region of interest" description="Disordered" evidence="1">
    <location>
        <begin position="382"/>
        <end position="422"/>
    </location>
</feature>
<feature type="compositionally biased region" description="Acidic residues" evidence="1">
    <location>
        <begin position="487"/>
        <end position="501"/>
    </location>
</feature>
<evidence type="ECO:0000256" key="1">
    <source>
        <dbReference type="SAM" id="MobiDB-lite"/>
    </source>
</evidence>
<feature type="compositionally biased region" description="Basic and acidic residues" evidence="1">
    <location>
        <begin position="238"/>
        <end position="251"/>
    </location>
</feature>
<feature type="compositionally biased region" description="Polar residues" evidence="1">
    <location>
        <begin position="179"/>
        <end position="188"/>
    </location>
</feature>
<evidence type="ECO:0000256" key="2">
    <source>
        <dbReference type="SAM" id="Phobius"/>
    </source>
</evidence>